<dbReference type="RefSeq" id="WP_141172094.1">
    <property type="nucleotide sequence ID" value="NZ_CP041185.1"/>
</dbReference>
<dbReference type="PANTHER" id="PTHR42736">
    <property type="entry name" value="PROTEIN-GLUTAMINE GAMMA-GLUTAMYLTRANSFERASE"/>
    <property type="match status" value="1"/>
</dbReference>
<dbReference type="InterPro" id="IPR021878">
    <property type="entry name" value="TgpA_N"/>
</dbReference>
<evidence type="ECO:0000313" key="3">
    <source>
        <dbReference type="EMBL" id="QDG73277.1"/>
    </source>
</evidence>
<dbReference type="InterPro" id="IPR025403">
    <property type="entry name" value="TgpA-like_C"/>
</dbReference>
<dbReference type="PANTHER" id="PTHR42736:SF1">
    <property type="entry name" value="PROTEIN-GLUTAMINE GAMMA-GLUTAMYLTRANSFERASE"/>
    <property type="match status" value="1"/>
</dbReference>
<dbReference type="Pfam" id="PF01841">
    <property type="entry name" value="Transglut_core"/>
    <property type="match status" value="1"/>
</dbReference>
<feature type="transmembrane region" description="Helical" evidence="1">
    <location>
        <begin position="64"/>
        <end position="97"/>
    </location>
</feature>
<feature type="transmembrane region" description="Helical" evidence="1">
    <location>
        <begin position="132"/>
        <end position="153"/>
    </location>
</feature>
<evidence type="ECO:0000256" key="1">
    <source>
        <dbReference type="SAM" id="Phobius"/>
    </source>
</evidence>
<name>A0A4Y6RLG3_9BURK</name>
<dbReference type="InterPro" id="IPR038765">
    <property type="entry name" value="Papain-like_cys_pep_sf"/>
</dbReference>
<sequence>MKAWLSGLPREKADIVLLLLAAAMVLAPHALHLPPWLSVATAAPLLWRAVITVRGRRQPPLAVLAPLALLGIAGVYASYGTLLGRDPGVAMLALLLALKSLEMHGRRDIFVLVFLSFFLLLANFFHTQGILSAAWMLATVLVLLAALLSAQYGTLQPRLAQRLGLLGRMLALALPLAAVLFLAVPRPGAPLWGTPHEGAQARTGLSDSMQPGAIAALAVSNEPVFTARFSTPLPPQDQLYWRGVVLGDYDGATWTRRGAGRAPASDSRIDIALEGPPSHYAVTLPANGQRRIFALDVPRSIERLPGNPYVVSSALEVLTIQPITSTVHYRVSSQPRYRLQAGLSLAQQQPWLALPAGSNPRSIAWARALRGSGAQALAPAAAIAAVLTHFRHAPFRYTLQPPLLGKHGVDEFLFTTQAGFCEHYAGSFVVLMRAMGIPARVVTGYQGGTRDGADGSPSLTVRQSDAHAWSEVWLAGRGWVRVDPTSAVAPLRTQRSLDAALPAAASPLTAWRALAGLDGGATGALAAWRQQWQQAEHAWSSWVLDTTPQRQRAMLDRLKNLPATTLALACAALALLSAAAGALVWWRQARQGDPLDALYLQFCRQQARRGYSRAPHEGPHGYAARLAAGMATQEAHAAIAQFLAIYATMKYGNANPDEQSRARRSLRHLLTQCR</sequence>
<evidence type="ECO:0000259" key="2">
    <source>
        <dbReference type="SMART" id="SM00460"/>
    </source>
</evidence>
<keyword evidence="4" id="KW-1185">Reference proteome</keyword>
<dbReference type="Proteomes" id="UP000316665">
    <property type="component" value="Chromosome"/>
</dbReference>
<organism evidence="3 4">
    <name type="scientific">Janthinobacterium tructae</name>
    <dbReference type="NCBI Taxonomy" id="2590869"/>
    <lineage>
        <taxon>Bacteria</taxon>
        <taxon>Pseudomonadati</taxon>
        <taxon>Pseudomonadota</taxon>
        <taxon>Betaproteobacteria</taxon>
        <taxon>Burkholderiales</taxon>
        <taxon>Oxalobacteraceae</taxon>
        <taxon>Janthinobacterium</taxon>
    </lineage>
</organism>
<accession>A0A4Y6RLG3</accession>
<dbReference type="SUPFAM" id="SSF54001">
    <property type="entry name" value="Cysteine proteinases"/>
    <property type="match status" value="1"/>
</dbReference>
<dbReference type="EMBL" id="CP041185">
    <property type="protein sequence ID" value="QDG73277.1"/>
    <property type="molecule type" value="Genomic_DNA"/>
</dbReference>
<evidence type="ECO:0000313" key="4">
    <source>
        <dbReference type="Proteomes" id="UP000316665"/>
    </source>
</evidence>
<proteinExistence type="predicted"/>
<protein>
    <submittedName>
        <fullName evidence="3">DUF3488 domain-containing protein</fullName>
    </submittedName>
</protein>
<feature type="transmembrane region" description="Helical" evidence="1">
    <location>
        <begin position="165"/>
        <end position="184"/>
    </location>
</feature>
<keyword evidence="1" id="KW-0472">Membrane</keyword>
<feature type="domain" description="Transglutaminase-like" evidence="2">
    <location>
        <begin position="413"/>
        <end position="486"/>
    </location>
</feature>
<dbReference type="AlphaFoldDB" id="A0A4Y6RLG3"/>
<dbReference type="InterPro" id="IPR002931">
    <property type="entry name" value="Transglutaminase-like"/>
</dbReference>
<gene>
    <name evidence="3" type="ORF">FJQ89_24720</name>
</gene>
<feature type="transmembrane region" description="Helical" evidence="1">
    <location>
        <begin position="566"/>
        <end position="586"/>
    </location>
</feature>
<feature type="transmembrane region" description="Helical" evidence="1">
    <location>
        <begin position="109"/>
        <end position="126"/>
    </location>
</feature>
<keyword evidence="1" id="KW-0812">Transmembrane</keyword>
<dbReference type="Pfam" id="PF11992">
    <property type="entry name" value="TgpA_N"/>
    <property type="match status" value="1"/>
</dbReference>
<reference evidence="3 4" key="1">
    <citation type="submission" date="2019-06" db="EMBL/GenBank/DDBJ databases">
        <title>Complete genome sequence of Janthinobacterium sp. SNU WT3 isolated from diseased rainbow trout.</title>
        <authorList>
            <person name="Oh W.T."/>
            <person name="Park S.C."/>
        </authorList>
    </citation>
    <scope>NUCLEOTIDE SEQUENCE [LARGE SCALE GENOMIC DNA]</scope>
    <source>
        <strain evidence="3 4">SNU WT3</strain>
    </source>
</reference>
<dbReference type="Pfam" id="PF13559">
    <property type="entry name" value="DUF4129"/>
    <property type="match status" value="1"/>
</dbReference>
<dbReference type="InterPro" id="IPR052901">
    <property type="entry name" value="Bact_TGase-like"/>
</dbReference>
<dbReference type="KEGG" id="jas:FJQ89_24720"/>
<dbReference type="Gene3D" id="3.10.620.30">
    <property type="match status" value="1"/>
</dbReference>
<dbReference type="OrthoDB" id="9804872at2"/>
<dbReference type="SMART" id="SM00460">
    <property type="entry name" value="TGc"/>
    <property type="match status" value="1"/>
</dbReference>
<keyword evidence="1" id="KW-1133">Transmembrane helix</keyword>